<feature type="binding site" evidence="1">
    <location>
        <position position="59"/>
    </location>
    <ligand>
        <name>Mg(2+)</name>
        <dbReference type="ChEBI" id="CHEBI:18420"/>
        <label>2</label>
    </ligand>
</feature>
<dbReference type="Proteomes" id="UP000568380">
    <property type="component" value="Unassembled WGS sequence"/>
</dbReference>
<evidence type="ECO:0000256" key="2">
    <source>
        <dbReference type="SAM" id="MobiDB-lite"/>
    </source>
</evidence>
<name>A0A7W7ZZS8_9ACTN</name>
<evidence type="ECO:0000256" key="1">
    <source>
        <dbReference type="HAMAP-Rule" id="MF_02128"/>
    </source>
</evidence>
<dbReference type="Gene3D" id="3.90.650.10">
    <property type="entry name" value="PurM-like C-terminal domain"/>
    <property type="match status" value="1"/>
</dbReference>
<dbReference type="UniPathway" id="UPA00060">
    <property type="reaction ID" value="UER00142"/>
</dbReference>
<feature type="binding site" evidence="1">
    <location>
        <position position="14"/>
    </location>
    <ligand>
        <name>Mg(2+)</name>
        <dbReference type="ChEBI" id="CHEBI:18420"/>
        <label>4</label>
    </ligand>
</feature>
<feature type="binding site" evidence="1">
    <location>
        <position position="367"/>
    </location>
    <ligand>
        <name>substrate</name>
    </ligand>
</feature>
<feature type="binding site" evidence="1">
    <location>
        <position position="107"/>
    </location>
    <ligand>
        <name>Mg(2+)</name>
        <dbReference type="ChEBI" id="CHEBI:18420"/>
        <label>1</label>
    </ligand>
</feature>
<keyword evidence="1" id="KW-0479">Metal-binding</keyword>
<keyword evidence="1" id="KW-0460">Magnesium</keyword>
<dbReference type="AlphaFoldDB" id="A0A7W7ZZS8"/>
<keyword evidence="5" id="KW-1185">Reference proteome</keyword>
<dbReference type="CDD" id="cd02194">
    <property type="entry name" value="ThiL"/>
    <property type="match status" value="1"/>
</dbReference>
<dbReference type="GO" id="GO:0005524">
    <property type="term" value="F:ATP binding"/>
    <property type="evidence" value="ECO:0007669"/>
    <property type="project" value="UniProtKB-UniRule"/>
</dbReference>
<dbReference type="EC" id="2.7.4.16" evidence="1"/>
<dbReference type="GO" id="GO:0009229">
    <property type="term" value="P:thiamine diphosphate biosynthetic process"/>
    <property type="evidence" value="ECO:0007669"/>
    <property type="project" value="UniProtKB-UniRule"/>
</dbReference>
<feature type="compositionally biased region" description="Low complexity" evidence="2">
    <location>
        <begin position="199"/>
        <end position="218"/>
    </location>
</feature>
<proteinExistence type="inferred from homology"/>
<feature type="binding site" evidence="1">
    <location>
        <position position="30"/>
    </location>
    <ligand>
        <name>Mg(2+)</name>
        <dbReference type="ChEBI" id="CHEBI:18420"/>
        <label>1</label>
    </ligand>
</feature>
<feature type="binding site" evidence="1">
    <location>
        <position position="37"/>
    </location>
    <ligand>
        <name>substrate</name>
    </ligand>
</feature>
<reference evidence="4 5" key="1">
    <citation type="submission" date="2020-08" db="EMBL/GenBank/DDBJ databases">
        <title>Genomic Encyclopedia of Type Strains, Phase IV (KMG-IV): sequencing the most valuable type-strain genomes for metagenomic binning, comparative biology and taxonomic classification.</title>
        <authorList>
            <person name="Goeker M."/>
        </authorList>
    </citation>
    <scope>NUCLEOTIDE SEQUENCE [LARGE SCALE GENOMIC DNA]</scope>
    <source>
        <strain evidence="4 5">DSM 45385</strain>
    </source>
</reference>
<feature type="binding site" evidence="1">
    <location>
        <position position="132"/>
    </location>
    <ligand>
        <name>ATP</name>
        <dbReference type="ChEBI" id="CHEBI:30616"/>
    </ligand>
</feature>
<dbReference type="HAMAP" id="MF_02128">
    <property type="entry name" value="TMP_kinase"/>
    <property type="match status" value="1"/>
</dbReference>
<comment type="function">
    <text evidence="1">Catalyzes the ATP-dependent phosphorylation of thiamine-monophosphate (TMP) to form thiamine-pyrophosphate (TPP), the active form of vitamin B1.</text>
</comment>
<dbReference type="SUPFAM" id="SSF55326">
    <property type="entry name" value="PurM N-terminal domain-like"/>
    <property type="match status" value="1"/>
</dbReference>
<dbReference type="GO" id="GO:0000287">
    <property type="term" value="F:magnesium ion binding"/>
    <property type="evidence" value="ECO:0007669"/>
    <property type="project" value="UniProtKB-UniRule"/>
</dbReference>
<feature type="domain" description="PurM-like N-terminal" evidence="3">
    <location>
        <begin position="12"/>
        <end position="123"/>
    </location>
</feature>
<keyword evidence="1 4" id="KW-0418">Kinase</keyword>
<evidence type="ECO:0000313" key="5">
    <source>
        <dbReference type="Proteomes" id="UP000568380"/>
    </source>
</evidence>
<dbReference type="PANTHER" id="PTHR30270:SF0">
    <property type="entry name" value="THIAMINE-MONOPHOSPHATE KINASE"/>
    <property type="match status" value="1"/>
</dbReference>
<feature type="binding site" evidence="1">
    <location>
        <position position="325"/>
    </location>
    <ligand>
        <name>substrate</name>
    </ligand>
</feature>
<dbReference type="GO" id="GO:0009228">
    <property type="term" value="P:thiamine biosynthetic process"/>
    <property type="evidence" value="ECO:0007669"/>
    <property type="project" value="UniProtKB-KW"/>
</dbReference>
<keyword evidence="1 4" id="KW-0808">Transferase</keyword>
<dbReference type="PIRSF" id="PIRSF005303">
    <property type="entry name" value="Thiam_monoph_kin"/>
    <property type="match status" value="1"/>
</dbReference>
<comment type="pathway">
    <text evidence="1">Cofactor biosynthesis; thiamine diphosphate biosynthesis; thiamine diphosphate from thiamine phosphate: step 1/1.</text>
</comment>
<keyword evidence="1" id="KW-0547">Nucleotide-binding</keyword>
<comment type="miscellaneous">
    <text evidence="1">Reaction mechanism of ThiL seems to utilize a direct, inline transfer of the gamma-phosphate of ATP to TMP rather than a phosphorylated enzyme intermediate.</text>
</comment>
<feature type="binding site" evidence="1">
    <location>
        <position position="275"/>
    </location>
    <ligand>
        <name>Mg(2+)</name>
        <dbReference type="ChEBI" id="CHEBI:18420"/>
        <label>5</label>
    </ligand>
</feature>
<feature type="binding site" evidence="1">
    <location>
        <position position="272"/>
    </location>
    <ligand>
        <name>Mg(2+)</name>
        <dbReference type="ChEBI" id="CHEBI:18420"/>
        <label>3</label>
    </ligand>
</feature>
<accession>A0A7W7ZZS8</accession>
<comment type="similarity">
    <text evidence="1">Belongs to the thiamine-monophosphate kinase family.</text>
</comment>
<feature type="binding site" evidence="1">
    <location>
        <position position="59"/>
    </location>
    <ligand>
        <name>Mg(2+)</name>
        <dbReference type="ChEBI" id="CHEBI:18420"/>
        <label>4</label>
    </ligand>
</feature>
<feature type="binding site" evidence="1">
    <location>
        <position position="274"/>
    </location>
    <ligand>
        <name>ATP</name>
        <dbReference type="ChEBI" id="CHEBI:30616"/>
    </ligand>
</feature>
<keyword evidence="1" id="KW-0067">ATP-binding</keyword>
<dbReference type="SUPFAM" id="SSF56042">
    <property type="entry name" value="PurM C-terminal domain-like"/>
    <property type="match status" value="1"/>
</dbReference>
<gene>
    <name evidence="1" type="primary">thiL</name>
    <name evidence="4" type="ORF">HNR40_002309</name>
</gene>
<feature type="binding site" evidence="1">
    <location>
        <position position="28"/>
    </location>
    <ligand>
        <name>Mg(2+)</name>
        <dbReference type="ChEBI" id="CHEBI:18420"/>
        <label>4</label>
    </ligand>
</feature>
<feature type="binding site" evidence="1">
    <location>
        <position position="30"/>
    </location>
    <ligand>
        <name>Mg(2+)</name>
        <dbReference type="ChEBI" id="CHEBI:18420"/>
        <label>2</label>
    </ligand>
</feature>
<feature type="compositionally biased region" description="Polar residues" evidence="2">
    <location>
        <begin position="176"/>
        <end position="190"/>
    </location>
</feature>
<feature type="binding site" evidence="1">
    <location>
        <position position="29"/>
    </location>
    <ligand>
        <name>Mg(2+)</name>
        <dbReference type="ChEBI" id="CHEBI:18420"/>
        <label>1</label>
    </ligand>
</feature>
<keyword evidence="1" id="KW-0784">Thiamine biosynthesis</keyword>
<evidence type="ECO:0000259" key="3">
    <source>
        <dbReference type="Pfam" id="PF00586"/>
    </source>
</evidence>
<protein>
    <recommendedName>
        <fullName evidence="1">Thiamine-monophosphate kinase</fullName>
        <shortName evidence="1">TMP kinase</shortName>
        <shortName evidence="1">Thiamine-phosphate kinase</shortName>
        <ecNumber evidence="1">2.7.4.16</ecNumber>
    </recommendedName>
</protein>
<dbReference type="RefSeq" id="WP_246508807.1">
    <property type="nucleotide sequence ID" value="NZ_JACHIN010000002.1"/>
</dbReference>
<feature type="binding site" evidence="1">
    <location>
        <begin position="106"/>
        <end position="107"/>
    </location>
    <ligand>
        <name>ATP</name>
        <dbReference type="ChEBI" id="CHEBI:30616"/>
    </ligand>
</feature>
<dbReference type="Pfam" id="PF00586">
    <property type="entry name" value="AIRS"/>
    <property type="match status" value="1"/>
</dbReference>
<comment type="caution">
    <text evidence="1">Lacks conserved residue(s) required for the propagation of feature annotation.</text>
</comment>
<dbReference type="InterPro" id="IPR036921">
    <property type="entry name" value="PurM-like_N_sf"/>
</dbReference>
<dbReference type="PANTHER" id="PTHR30270">
    <property type="entry name" value="THIAMINE-MONOPHOSPHATE KINASE"/>
    <property type="match status" value="1"/>
</dbReference>
<dbReference type="EMBL" id="JACHIN010000002">
    <property type="protein sequence ID" value="MBB5076845.1"/>
    <property type="molecule type" value="Genomic_DNA"/>
</dbReference>
<dbReference type="InterPro" id="IPR016188">
    <property type="entry name" value="PurM-like_N"/>
</dbReference>
<sequence length="372" mass="37503">MPQGPDVLLGPGDDAAVVTAPDGRVVVSTDLLVEGRHFRRDWSSGYDVGRKAAAQNLADIAAMGATPTSMVVALGMPADLPLSWIDELTLGFRDECALVGASVVGGDLARSDTVVIGVTALGTLSGQAPVTRSAAKPGHVVAIAGRLGHAAAGLALLESGHLPTPPPPAPTPGCVGSTSTDPGSESTEPDSSVPGVVGPGRSAAWSAGSGSRGTASRAVVPGEALPEAGEVGAGTAGEEGLLLEAVEGHRRPRPPYKSGPEAARLGASAMMDVSDGLLQDLGHIAKASGVRIVLDPAAFAVDEPVLAAAKELGADPLDWVLAGGEDHALVAVFPPEVRLPPEWRIVGRIEVGEGVTVTGRDDGPRGWDHFKG</sequence>
<dbReference type="InterPro" id="IPR036676">
    <property type="entry name" value="PurM-like_C_sf"/>
</dbReference>
<dbReference type="Gene3D" id="3.30.1330.10">
    <property type="entry name" value="PurM-like, N-terminal domain"/>
    <property type="match status" value="1"/>
</dbReference>
<feature type="binding site" evidence="1">
    <location>
        <position position="14"/>
    </location>
    <ligand>
        <name>Mg(2+)</name>
        <dbReference type="ChEBI" id="CHEBI:18420"/>
        <label>3</label>
    </ligand>
</feature>
<organism evidence="4 5">
    <name type="scientific">Nonomuraea endophytica</name>
    <dbReference type="NCBI Taxonomy" id="714136"/>
    <lineage>
        <taxon>Bacteria</taxon>
        <taxon>Bacillati</taxon>
        <taxon>Actinomycetota</taxon>
        <taxon>Actinomycetes</taxon>
        <taxon>Streptosporangiales</taxon>
        <taxon>Streptosporangiaceae</taxon>
        <taxon>Nonomuraea</taxon>
    </lineage>
</organism>
<comment type="catalytic activity">
    <reaction evidence="1">
        <text>thiamine phosphate + ATP = thiamine diphosphate + ADP</text>
        <dbReference type="Rhea" id="RHEA:15913"/>
        <dbReference type="ChEBI" id="CHEBI:30616"/>
        <dbReference type="ChEBI" id="CHEBI:37575"/>
        <dbReference type="ChEBI" id="CHEBI:58937"/>
        <dbReference type="ChEBI" id="CHEBI:456216"/>
        <dbReference type="EC" id="2.7.4.16"/>
    </reaction>
</comment>
<comment type="caution">
    <text evidence="4">The sequence shown here is derived from an EMBL/GenBank/DDBJ whole genome shotgun (WGS) entry which is preliminary data.</text>
</comment>
<feature type="region of interest" description="Disordered" evidence="2">
    <location>
        <begin position="158"/>
        <end position="218"/>
    </location>
</feature>
<evidence type="ECO:0000313" key="4">
    <source>
        <dbReference type="EMBL" id="MBB5076845.1"/>
    </source>
</evidence>
<dbReference type="InterPro" id="IPR006283">
    <property type="entry name" value="ThiL-like"/>
</dbReference>
<dbReference type="GO" id="GO:0009030">
    <property type="term" value="F:thiamine-phosphate kinase activity"/>
    <property type="evidence" value="ECO:0007669"/>
    <property type="project" value="UniProtKB-UniRule"/>
</dbReference>
<feature type="binding site" evidence="1">
    <location>
        <position position="59"/>
    </location>
    <ligand>
        <name>Mg(2+)</name>
        <dbReference type="ChEBI" id="CHEBI:18420"/>
        <label>3</label>
    </ligand>
</feature>